<proteinExistence type="predicted"/>
<gene>
    <name evidence="1" type="ORF">BACCAP_00388</name>
</gene>
<comment type="caution">
    <text evidence="1">The sequence shown here is derived from an EMBL/GenBank/DDBJ whole genome shotgun (WGS) entry which is preliminary data.</text>
</comment>
<evidence type="ECO:0000313" key="2">
    <source>
        <dbReference type="Proteomes" id="UP000003639"/>
    </source>
</evidence>
<accession>A6NQB8</accession>
<dbReference type="STRING" id="411467.BACCAP_00388"/>
<organism evidence="1 2">
    <name type="scientific">Pseudoflavonifractor capillosus ATCC 29799</name>
    <dbReference type="NCBI Taxonomy" id="411467"/>
    <lineage>
        <taxon>Bacteria</taxon>
        <taxon>Bacillati</taxon>
        <taxon>Bacillota</taxon>
        <taxon>Clostridia</taxon>
        <taxon>Eubacteriales</taxon>
        <taxon>Oscillospiraceae</taxon>
        <taxon>Pseudoflavonifractor</taxon>
    </lineage>
</organism>
<sequence length="85" mass="9299">MFFCLSLEEGKKTPGLQVNTLRGGTFHRRKVPKSRHGATGAARLLQALCARFPLVPPFGVRPAAVQFKQPPYLKATACRFGCLVS</sequence>
<reference evidence="1 2" key="1">
    <citation type="submission" date="2007-04" db="EMBL/GenBank/DDBJ databases">
        <authorList>
            <person name="Fulton L."/>
            <person name="Clifton S."/>
            <person name="Fulton B."/>
            <person name="Xu J."/>
            <person name="Minx P."/>
            <person name="Pepin K.H."/>
            <person name="Johnson M."/>
            <person name="Thiruvilangam P."/>
            <person name="Bhonagiri V."/>
            <person name="Nash W.E."/>
            <person name="Mardis E.R."/>
            <person name="Wilson R.K."/>
        </authorList>
    </citation>
    <scope>NUCLEOTIDE SEQUENCE [LARGE SCALE GENOMIC DNA]</scope>
    <source>
        <strain evidence="1 2">ATCC 29799</strain>
    </source>
</reference>
<name>A6NQB8_9FIRM</name>
<dbReference type="AlphaFoldDB" id="A6NQB8"/>
<dbReference type="Proteomes" id="UP000003639">
    <property type="component" value="Unassembled WGS sequence"/>
</dbReference>
<keyword evidence="2" id="KW-1185">Reference proteome</keyword>
<protein>
    <submittedName>
        <fullName evidence="1">Uncharacterized protein</fullName>
    </submittedName>
</protein>
<dbReference type="EMBL" id="AAXG02000004">
    <property type="protein sequence ID" value="EDN01723.1"/>
    <property type="molecule type" value="Genomic_DNA"/>
</dbReference>
<reference evidence="1 2" key="2">
    <citation type="submission" date="2007-06" db="EMBL/GenBank/DDBJ databases">
        <title>Draft genome sequence of Pseudoflavonifractor capillosus ATCC 29799.</title>
        <authorList>
            <person name="Sudarsanam P."/>
            <person name="Ley R."/>
            <person name="Guruge J."/>
            <person name="Turnbaugh P.J."/>
            <person name="Mahowald M."/>
            <person name="Liep D."/>
            <person name="Gordon J."/>
        </authorList>
    </citation>
    <scope>NUCLEOTIDE SEQUENCE [LARGE SCALE GENOMIC DNA]</scope>
    <source>
        <strain evidence="1 2">ATCC 29799</strain>
    </source>
</reference>
<evidence type="ECO:0000313" key="1">
    <source>
        <dbReference type="EMBL" id="EDN01723.1"/>
    </source>
</evidence>